<dbReference type="AlphaFoldDB" id="A0A183BW25"/>
<reference evidence="6" key="3">
    <citation type="submission" date="2016-06" db="UniProtKB">
        <authorList>
            <consortium name="WormBaseParasite"/>
        </authorList>
    </citation>
    <scope>IDENTIFICATION</scope>
</reference>
<evidence type="ECO:0000256" key="3">
    <source>
        <dbReference type="ARBA" id="ARBA00022737"/>
    </source>
</evidence>
<feature type="region of interest" description="Disordered" evidence="4">
    <location>
        <begin position="1"/>
        <end position="20"/>
    </location>
</feature>
<sequence>MVSVEHQSHSTQKMGRRKKIPSQYLDQQKFELKIPEFPKEGVKEIIRCGFMKWTFSFNNKQIDHEYIMKKLKSRQKVRKKYAKVRSASRTLVNAMIVPNWKESQNDGSSCLERKRRRIKEIDRGWLFTNKVIWHGIKHYPPLACRRQENVLSIKLRVLRIRSFGPTAFVPNDEETLSKICLNAGDEHIYLLEFHSPILLEHIKDGIGTSKRNPIKLESRFKPSLVKLAIRVVGFHSEFYVLNIPELLDFATTYGFHTLLRLVERKLVTKRCQKLCTAKKLNLAYQHRLYGFINERFANKIQRVTEKKDDRNRDAGVREIHEMRFLTFAGLQLKMDNVCDGEKIAEKIRECPGLEVLEMRGNTLGVDATAPIAEALESQYNLKKALWSDLFTGRLKEEIPRTLKTLCDAMTLSGARLTELDLSDNAIGPMAVPGIKDFLAGEAAFALQTLKLNNCGLGIAGETVAHCLLECHRRSAIQGTPLSLKTFIAGRNRLEFTSTAALAEAFKIIGTLEEIAMPQNGISADGIVKLSEAIRLNPALRYLNLGDNTFGDSGANAMASALENLSGLELVDFSDCLCRNRGSIRIAHSLVASKSPLRELNLSGNEITIETAKEISRAMNNVTGIQLLKIGVNCFGSQFDDFLDFVQPIAFIDAGTESDDQGSLSDTSH</sequence>
<dbReference type="GO" id="GO:0005829">
    <property type="term" value="C:cytosol"/>
    <property type="evidence" value="ECO:0007669"/>
    <property type="project" value="TreeGrafter"/>
</dbReference>
<accession>A0A183BW25</accession>
<keyword evidence="3" id="KW-0677">Repeat</keyword>
<keyword evidence="1" id="KW-0343">GTPase activation</keyword>
<dbReference type="GO" id="GO:0006913">
    <property type="term" value="P:nucleocytoplasmic transport"/>
    <property type="evidence" value="ECO:0007669"/>
    <property type="project" value="TreeGrafter"/>
</dbReference>
<reference evidence="5" key="2">
    <citation type="submission" date="2014-05" db="EMBL/GenBank/DDBJ databases">
        <title>The genome and life-stage specific transcriptomes of Globodera pallida elucidate key aspects of plant parasitism by a cyst nematode.</title>
        <authorList>
            <person name="Cotton J.A."/>
            <person name="Lilley C.J."/>
            <person name="Jones L.M."/>
            <person name="Kikuchi T."/>
            <person name="Reid A.J."/>
            <person name="Thorpe P."/>
            <person name="Tsai I.J."/>
            <person name="Beasley H."/>
            <person name="Blok V."/>
            <person name="Cock P.J.A."/>
            <person name="Van den Akker S.E."/>
            <person name="Holroyd N."/>
            <person name="Hunt M."/>
            <person name="Mantelin S."/>
            <person name="Naghra H."/>
            <person name="Pain A."/>
            <person name="Palomares-Rius J.E."/>
            <person name="Zarowiecki M."/>
            <person name="Berriman M."/>
            <person name="Jones J.T."/>
            <person name="Urwin P.E."/>
        </authorList>
    </citation>
    <scope>NUCLEOTIDE SEQUENCE [LARGE SCALE GENOMIC DNA]</scope>
    <source>
        <strain evidence="5">Lindley</strain>
    </source>
</reference>
<dbReference type="Pfam" id="PF13516">
    <property type="entry name" value="LRR_6"/>
    <property type="match status" value="3"/>
</dbReference>
<evidence type="ECO:0000256" key="4">
    <source>
        <dbReference type="SAM" id="MobiDB-lite"/>
    </source>
</evidence>
<dbReference type="CDD" id="cd00116">
    <property type="entry name" value="LRR_RI"/>
    <property type="match status" value="1"/>
</dbReference>
<proteinExistence type="predicted"/>
<dbReference type="InterPro" id="IPR027038">
    <property type="entry name" value="RanGap"/>
</dbReference>
<dbReference type="Gene3D" id="3.80.10.10">
    <property type="entry name" value="Ribonuclease Inhibitor"/>
    <property type="match status" value="1"/>
</dbReference>
<dbReference type="GO" id="GO:0048471">
    <property type="term" value="C:perinuclear region of cytoplasm"/>
    <property type="evidence" value="ECO:0007669"/>
    <property type="project" value="TreeGrafter"/>
</dbReference>
<evidence type="ECO:0000256" key="1">
    <source>
        <dbReference type="ARBA" id="ARBA00022468"/>
    </source>
</evidence>
<dbReference type="SUPFAM" id="SSF52047">
    <property type="entry name" value="RNI-like"/>
    <property type="match status" value="1"/>
</dbReference>
<dbReference type="GO" id="GO:0005634">
    <property type="term" value="C:nucleus"/>
    <property type="evidence" value="ECO:0007669"/>
    <property type="project" value="TreeGrafter"/>
</dbReference>
<evidence type="ECO:0000313" key="6">
    <source>
        <dbReference type="WBParaSite" id="GPLIN_000481300"/>
    </source>
</evidence>
<name>A0A183BW25_GLOPA</name>
<dbReference type="Proteomes" id="UP000050741">
    <property type="component" value="Unassembled WGS sequence"/>
</dbReference>
<evidence type="ECO:0000256" key="2">
    <source>
        <dbReference type="ARBA" id="ARBA00022614"/>
    </source>
</evidence>
<protein>
    <submittedName>
        <fullName evidence="6">WW domain-containing protein</fullName>
    </submittedName>
</protein>
<evidence type="ECO:0000313" key="5">
    <source>
        <dbReference type="Proteomes" id="UP000050741"/>
    </source>
</evidence>
<dbReference type="SMART" id="SM00368">
    <property type="entry name" value="LRR_RI"/>
    <property type="match status" value="6"/>
</dbReference>
<reference evidence="5" key="1">
    <citation type="submission" date="2013-12" db="EMBL/GenBank/DDBJ databases">
        <authorList>
            <person name="Aslett M."/>
        </authorList>
    </citation>
    <scope>NUCLEOTIDE SEQUENCE [LARGE SCALE GENOMIC DNA]</scope>
    <source>
        <strain evidence="5">Lindley</strain>
    </source>
</reference>
<dbReference type="GO" id="GO:0005096">
    <property type="term" value="F:GTPase activator activity"/>
    <property type="evidence" value="ECO:0007669"/>
    <property type="project" value="UniProtKB-KW"/>
</dbReference>
<dbReference type="PANTHER" id="PTHR24113">
    <property type="entry name" value="RAN GTPASE-ACTIVATING PROTEIN 1"/>
    <property type="match status" value="1"/>
</dbReference>
<dbReference type="WBParaSite" id="GPLIN_000481300">
    <property type="protein sequence ID" value="GPLIN_000481300"/>
    <property type="gene ID" value="GPLIN_000481300"/>
</dbReference>
<organism evidence="5 6">
    <name type="scientific">Globodera pallida</name>
    <name type="common">Potato cyst nematode worm</name>
    <name type="synonym">Heterodera pallida</name>
    <dbReference type="NCBI Taxonomy" id="36090"/>
    <lineage>
        <taxon>Eukaryota</taxon>
        <taxon>Metazoa</taxon>
        <taxon>Ecdysozoa</taxon>
        <taxon>Nematoda</taxon>
        <taxon>Chromadorea</taxon>
        <taxon>Rhabditida</taxon>
        <taxon>Tylenchina</taxon>
        <taxon>Tylenchomorpha</taxon>
        <taxon>Tylenchoidea</taxon>
        <taxon>Heteroderidae</taxon>
        <taxon>Heteroderinae</taxon>
        <taxon>Globodera</taxon>
    </lineage>
</organism>
<dbReference type="InterPro" id="IPR001611">
    <property type="entry name" value="Leu-rich_rpt"/>
</dbReference>
<keyword evidence="5" id="KW-1185">Reference proteome</keyword>
<dbReference type="GO" id="GO:0031267">
    <property type="term" value="F:small GTPase binding"/>
    <property type="evidence" value="ECO:0007669"/>
    <property type="project" value="TreeGrafter"/>
</dbReference>
<dbReference type="InterPro" id="IPR032675">
    <property type="entry name" value="LRR_dom_sf"/>
</dbReference>
<keyword evidence="2" id="KW-0433">Leucine-rich repeat</keyword>
<dbReference type="PANTHER" id="PTHR24113:SF12">
    <property type="entry name" value="RAN GTPASE-ACTIVATING PROTEIN 1"/>
    <property type="match status" value="1"/>
</dbReference>